<evidence type="ECO:0000256" key="6">
    <source>
        <dbReference type="ARBA" id="ARBA00023014"/>
    </source>
</evidence>
<comment type="similarity">
    <text evidence="8">Belongs to the radical SAM superfamily. 7-carboxy-7-deazaguanine synthase family.</text>
</comment>
<feature type="binding site" evidence="8">
    <location>
        <position position="34"/>
    </location>
    <ligand>
        <name>[4Fe-4S] cluster</name>
        <dbReference type="ChEBI" id="CHEBI:49883"/>
        <note>4Fe-4S-S-AdoMet</note>
    </ligand>
</feature>
<dbReference type="Gene3D" id="3.20.20.70">
    <property type="entry name" value="Aldolase class I"/>
    <property type="match status" value="1"/>
</dbReference>
<name>F7NNG7_9FIRM</name>
<keyword evidence="4 8" id="KW-0460">Magnesium</keyword>
<dbReference type="UniPathway" id="UPA00391"/>
<evidence type="ECO:0000313" key="10">
    <source>
        <dbReference type="EMBL" id="EGO62408.1"/>
    </source>
</evidence>
<evidence type="ECO:0000256" key="1">
    <source>
        <dbReference type="ARBA" id="ARBA00022485"/>
    </source>
</evidence>
<dbReference type="GO" id="GO:1904047">
    <property type="term" value="F:S-adenosyl-L-methionine binding"/>
    <property type="evidence" value="ECO:0007669"/>
    <property type="project" value="UniProtKB-UniRule"/>
</dbReference>
<feature type="binding site" evidence="8">
    <location>
        <begin position="119"/>
        <end position="121"/>
    </location>
    <ligand>
        <name>S-adenosyl-L-methionine</name>
        <dbReference type="ChEBI" id="CHEBI:59789"/>
    </ligand>
</feature>
<dbReference type="eggNOG" id="COG0602">
    <property type="taxonomic scope" value="Bacteria"/>
</dbReference>
<evidence type="ECO:0000256" key="7">
    <source>
        <dbReference type="ARBA" id="ARBA00023239"/>
    </source>
</evidence>
<evidence type="ECO:0000256" key="3">
    <source>
        <dbReference type="ARBA" id="ARBA00022723"/>
    </source>
</evidence>
<dbReference type="STRING" id="1009370.ALO_18290"/>
<feature type="binding site" evidence="8">
    <location>
        <position position="76"/>
    </location>
    <ligand>
        <name>S-adenosyl-L-methionine</name>
        <dbReference type="ChEBI" id="CHEBI:59789"/>
    </ligand>
</feature>
<comment type="function">
    <text evidence="8">Catalyzes the complex heterocyclic radical-mediated conversion of 6-carboxy-5,6,7,8-tetrahydropterin (CPH4) to 7-carboxy-7-deazaguanine (CDG), a step common to the biosynthetic pathways of all 7-deazapurine-containing compounds.</text>
</comment>
<dbReference type="EMBL" id="AFGF01000221">
    <property type="protein sequence ID" value="EGO62408.1"/>
    <property type="molecule type" value="Genomic_DNA"/>
</dbReference>
<evidence type="ECO:0000256" key="8">
    <source>
        <dbReference type="HAMAP-Rule" id="MF_00917"/>
    </source>
</evidence>
<keyword evidence="3 8" id="KW-0479">Metal-binding</keyword>
<keyword evidence="5 8" id="KW-0408">Iron</keyword>
<comment type="cofactor">
    <cofactor evidence="8">
        <name>S-adenosyl-L-methionine</name>
        <dbReference type="ChEBI" id="CHEBI:59789"/>
    </cofactor>
    <text evidence="8">Binds 1 S-adenosyl-L-methionine per subunit.</text>
</comment>
<keyword evidence="8" id="KW-0671">Queuosine biosynthesis</keyword>
<gene>
    <name evidence="8" type="primary">queE</name>
    <name evidence="10" type="ORF">ALO_18290</name>
</gene>
<dbReference type="CDD" id="cd01335">
    <property type="entry name" value="Radical_SAM"/>
    <property type="match status" value="1"/>
</dbReference>
<reference evidence="10 11" key="1">
    <citation type="journal article" date="2011" name="EMBO J.">
        <title>Structural diversity of bacterial flagellar motors.</title>
        <authorList>
            <person name="Chen S."/>
            <person name="Beeby M."/>
            <person name="Murphy G.E."/>
            <person name="Leadbetter J.R."/>
            <person name="Hendrixson D.R."/>
            <person name="Briegel A."/>
            <person name="Li Z."/>
            <person name="Shi J."/>
            <person name="Tocheva E.I."/>
            <person name="Muller A."/>
            <person name="Dobro M.J."/>
            <person name="Jensen G.J."/>
        </authorList>
    </citation>
    <scope>NUCLEOTIDE SEQUENCE [LARGE SCALE GENOMIC DNA]</scope>
    <source>
        <strain evidence="10 11">DSM 6540</strain>
    </source>
</reference>
<evidence type="ECO:0000256" key="2">
    <source>
        <dbReference type="ARBA" id="ARBA00022691"/>
    </source>
</evidence>
<comment type="cofactor">
    <cofactor evidence="8">
        <name>[4Fe-4S] cluster</name>
        <dbReference type="ChEBI" id="CHEBI:49883"/>
    </cofactor>
    <text evidence="8">Binds 1 [4Fe-4S] cluster. The cluster is coordinated with 3 cysteines and an exchangeable S-adenosyl-L-methionine.</text>
</comment>
<comment type="subunit">
    <text evidence="8">Homodimer.</text>
</comment>
<dbReference type="HAMAP" id="MF_00917">
    <property type="entry name" value="QueE"/>
    <property type="match status" value="1"/>
</dbReference>
<keyword evidence="2 8" id="KW-0949">S-adenosyl-L-methionine</keyword>
<feature type="binding site" evidence="8">
    <location>
        <position position="30"/>
    </location>
    <ligand>
        <name>substrate</name>
    </ligand>
</feature>
<dbReference type="Pfam" id="PF04055">
    <property type="entry name" value="Radical_SAM"/>
    <property type="match status" value="1"/>
</dbReference>
<dbReference type="InterPro" id="IPR007197">
    <property type="entry name" value="rSAM"/>
</dbReference>
<dbReference type="PANTHER" id="PTHR42836:SF1">
    <property type="entry name" value="7-CARBOXY-7-DEAZAGUANINE SYNTHASE"/>
    <property type="match status" value="1"/>
</dbReference>
<protein>
    <recommendedName>
        <fullName evidence="8">7-carboxy-7-deazaguanine synthase</fullName>
        <shortName evidence="8">CDG synthase</shortName>
        <ecNumber evidence="8">4.3.99.3</ecNumber>
    </recommendedName>
    <alternativeName>
        <fullName evidence="8">Queuosine biosynthesis protein QueE</fullName>
    </alternativeName>
</protein>
<evidence type="ECO:0000256" key="5">
    <source>
        <dbReference type="ARBA" id="ARBA00023004"/>
    </source>
</evidence>
<dbReference type="SUPFAM" id="SSF102114">
    <property type="entry name" value="Radical SAM enzymes"/>
    <property type="match status" value="1"/>
</dbReference>
<dbReference type="OrthoDB" id="9792276at2"/>
<dbReference type="GO" id="GO:0016840">
    <property type="term" value="F:carbon-nitrogen lyase activity"/>
    <property type="evidence" value="ECO:0007669"/>
    <property type="project" value="UniProtKB-UniRule"/>
</dbReference>
<feature type="binding site" evidence="8">
    <location>
        <position position="38"/>
    </location>
    <ligand>
        <name>[4Fe-4S] cluster</name>
        <dbReference type="ChEBI" id="CHEBI:49883"/>
        <note>4Fe-4S-S-AdoMet</note>
    </ligand>
</feature>
<dbReference type="GO" id="GO:0000287">
    <property type="term" value="F:magnesium ion binding"/>
    <property type="evidence" value="ECO:0007669"/>
    <property type="project" value="UniProtKB-UniRule"/>
</dbReference>
<dbReference type="InterPro" id="IPR013785">
    <property type="entry name" value="Aldolase_TIM"/>
</dbReference>
<dbReference type="GO" id="GO:0051539">
    <property type="term" value="F:4 iron, 4 sulfur cluster binding"/>
    <property type="evidence" value="ECO:0007669"/>
    <property type="project" value="UniProtKB-UniRule"/>
</dbReference>
<comment type="caution">
    <text evidence="10">The sequence shown here is derived from an EMBL/GenBank/DDBJ whole genome shotgun (WGS) entry which is preliminary data.</text>
</comment>
<dbReference type="EC" id="4.3.99.3" evidence="8"/>
<proteinExistence type="inferred from homology"/>
<keyword evidence="1 8" id="KW-0004">4Fe-4S</keyword>
<organism evidence="10 11">
    <name type="scientific">Acetonema longum DSM 6540</name>
    <dbReference type="NCBI Taxonomy" id="1009370"/>
    <lineage>
        <taxon>Bacteria</taxon>
        <taxon>Bacillati</taxon>
        <taxon>Bacillota</taxon>
        <taxon>Negativicutes</taxon>
        <taxon>Acetonemataceae</taxon>
        <taxon>Acetonema</taxon>
    </lineage>
</organism>
<dbReference type="GO" id="GO:0008616">
    <property type="term" value="P:tRNA queuosine(34) biosynthetic process"/>
    <property type="evidence" value="ECO:0007669"/>
    <property type="project" value="UniProtKB-UniRule"/>
</dbReference>
<dbReference type="PROSITE" id="PS51918">
    <property type="entry name" value="RADICAL_SAM"/>
    <property type="match status" value="1"/>
</dbReference>
<keyword evidence="6 8" id="KW-0411">Iron-sulfur</keyword>
<dbReference type="AlphaFoldDB" id="F7NNG7"/>
<dbReference type="SFLD" id="SFLDS00029">
    <property type="entry name" value="Radical_SAM"/>
    <property type="match status" value="1"/>
</dbReference>
<comment type="catalytic activity">
    <reaction evidence="8">
        <text>6-carboxy-5,6,7,8-tetrahydropterin + H(+) = 7-carboxy-7-carbaguanine + NH4(+)</text>
        <dbReference type="Rhea" id="RHEA:27974"/>
        <dbReference type="ChEBI" id="CHEBI:15378"/>
        <dbReference type="ChEBI" id="CHEBI:28938"/>
        <dbReference type="ChEBI" id="CHEBI:61032"/>
        <dbReference type="ChEBI" id="CHEBI:61036"/>
        <dbReference type="EC" id="4.3.99.3"/>
    </reaction>
</comment>
<keyword evidence="7 8" id="KW-0456">Lyase</keyword>
<dbReference type="InterPro" id="IPR024924">
    <property type="entry name" value="7-CO-7-deazaguanine_synth-like"/>
</dbReference>
<feature type="domain" description="Radical SAM core" evidence="9">
    <location>
        <begin position="21"/>
        <end position="198"/>
    </location>
</feature>
<comment type="caution">
    <text evidence="8">Lacks conserved residue(s) required for the propagation of feature annotation.</text>
</comment>
<dbReference type="RefSeq" id="WP_004098645.1">
    <property type="nucleotide sequence ID" value="NZ_AFGF01000221.1"/>
</dbReference>
<feature type="binding site" evidence="8">
    <location>
        <position position="41"/>
    </location>
    <ligand>
        <name>[4Fe-4S] cluster</name>
        <dbReference type="ChEBI" id="CHEBI:49883"/>
        <note>4Fe-4S-S-AdoMet</note>
    </ligand>
</feature>
<evidence type="ECO:0000313" key="11">
    <source>
        <dbReference type="Proteomes" id="UP000003240"/>
    </source>
</evidence>
<feature type="binding site" evidence="8">
    <location>
        <begin position="15"/>
        <end position="17"/>
    </location>
    <ligand>
        <name>substrate</name>
    </ligand>
</feature>
<sequence>MELITYPFVETFAGIQGEGTFMGMGATFIRLAGCNLRCAWCDTTHSFDVDRARRLTVNELLQECSLTQPLVVITGGEPTLYNLQPLVTAIHKLDKRVAIETNGTNPIPAEWDIDWVTASPKPGSNYAINCRPNELKYVVDDRLSVTDIAADRVPPGHVYLQIESCRPESARKAYKMVVEYPELKLRVGIQLHKILGVE</sequence>
<evidence type="ECO:0000259" key="9">
    <source>
        <dbReference type="PROSITE" id="PS51918"/>
    </source>
</evidence>
<comment type="cofactor">
    <cofactor evidence="8">
        <name>Mg(2+)</name>
        <dbReference type="ChEBI" id="CHEBI:18420"/>
    </cofactor>
</comment>
<dbReference type="PANTHER" id="PTHR42836">
    <property type="entry name" value="7-CARBOXY-7-DEAZAGUANINE SYNTHASE"/>
    <property type="match status" value="1"/>
</dbReference>
<accession>F7NNG7</accession>
<feature type="binding site" evidence="8">
    <location>
        <begin position="40"/>
        <end position="42"/>
    </location>
    <ligand>
        <name>S-adenosyl-L-methionine</name>
        <dbReference type="ChEBI" id="CHEBI:59789"/>
    </ligand>
</feature>
<dbReference type="InterPro" id="IPR058240">
    <property type="entry name" value="rSAM_sf"/>
</dbReference>
<evidence type="ECO:0000256" key="4">
    <source>
        <dbReference type="ARBA" id="ARBA00022842"/>
    </source>
</evidence>
<feature type="binding site" evidence="8">
    <location>
        <position position="43"/>
    </location>
    <ligand>
        <name>Mg(2+)</name>
        <dbReference type="ChEBI" id="CHEBI:18420"/>
    </ligand>
</feature>
<comment type="pathway">
    <text evidence="8">Purine metabolism; 7-cyano-7-deazaguanine biosynthesis.</text>
</comment>
<dbReference type="Proteomes" id="UP000003240">
    <property type="component" value="Unassembled WGS sequence"/>
</dbReference>
<feature type="binding site" evidence="8">
    <location>
        <position position="74"/>
    </location>
    <ligand>
        <name>substrate</name>
    </ligand>
</feature>
<keyword evidence="11" id="KW-1185">Reference proteome</keyword>
<dbReference type="PIRSF" id="PIRSF000370">
    <property type="entry name" value="QueE"/>
    <property type="match status" value="1"/>
</dbReference>